<dbReference type="Gene3D" id="2.60.40.10">
    <property type="entry name" value="Immunoglobulins"/>
    <property type="match status" value="1"/>
</dbReference>
<accession>A0A4R1BJZ5</accession>
<evidence type="ECO:0000256" key="1">
    <source>
        <dbReference type="SAM" id="SignalP"/>
    </source>
</evidence>
<proteinExistence type="predicted"/>
<feature type="chain" id="PRO_5020436074" evidence="1">
    <location>
        <begin position="20"/>
        <end position="146"/>
    </location>
</feature>
<comment type="caution">
    <text evidence="2">The sequence shown here is derived from an EMBL/GenBank/DDBJ whole genome shotgun (WGS) entry which is preliminary data.</text>
</comment>
<protein>
    <submittedName>
        <fullName evidence="2">DUF1573 domain-containing protein</fullName>
    </submittedName>
</protein>
<dbReference type="InterPro" id="IPR011467">
    <property type="entry name" value="DUF1573"/>
</dbReference>
<dbReference type="Pfam" id="PF07610">
    <property type="entry name" value="DUF1573"/>
    <property type="match status" value="1"/>
</dbReference>
<name>A0A4R1BJZ5_9BACT</name>
<gene>
    <name evidence="2" type="ORF">EPD60_05685</name>
</gene>
<keyword evidence="3" id="KW-1185">Reference proteome</keyword>
<dbReference type="InterPro" id="IPR013783">
    <property type="entry name" value="Ig-like_fold"/>
</dbReference>
<dbReference type="AlphaFoldDB" id="A0A4R1BJZ5"/>
<dbReference type="RefSeq" id="WP_131447729.1">
    <property type="nucleotide sequence ID" value="NZ_SJZI01000008.1"/>
</dbReference>
<evidence type="ECO:0000313" key="2">
    <source>
        <dbReference type="EMBL" id="TCJ17680.1"/>
    </source>
</evidence>
<sequence length="146" mass="15613">MKRFLIASALFFAAFSGHAQSAADTSALRLPELEFDFGKIPQGKPVFHRFEVVNGGVGPLVLSNVQASCGCTTPEWDREHPIAAGSKGEIKVGYNAAANGPFEKIITITYNGSGTKVIKIKGEVWQAPAGPAPVNQSVQFLKQQIQ</sequence>
<dbReference type="PANTHER" id="PTHR37833">
    <property type="entry name" value="LIPOPROTEIN-RELATED"/>
    <property type="match status" value="1"/>
</dbReference>
<dbReference type="PANTHER" id="PTHR37833:SF1">
    <property type="entry name" value="SIGNAL PEPTIDE PROTEIN"/>
    <property type="match status" value="1"/>
</dbReference>
<dbReference type="Proteomes" id="UP000295334">
    <property type="component" value="Unassembled WGS sequence"/>
</dbReference>
<organism evidence="2 3">
    <name type="scientific">Flaviaesturariibacter flavus</name>
    <dbReference type="NCBI Taxonomy" id="2502780"/>
    <lineage>
        <taxon>Bacteria</taxon>
        <taxon>Pseudomonadati</taxon>
        <taxon>Bacteroidota</taxon>
        <taxon>Chitinophagia</taxon>
        <taxon>Chitinophagales</taxon>
        <taxon>Chitinophagaceae</taxon>
        <taxon>Flaviaestuariibacter</taxon>
    </lineage>
</organism>
<evidence type="ECO:0000313" key="3">
    <source>
        <dbReference type="Proteomes" id="UP000295334"/>
    </source>
</evidence>
<feature type="signal peptide" evidence="1">
    <location>
        <begin position="1"/>
        <end position="19"/>
    </location>
</feature>
<keyword evidence="1" id="KW-0732">Signal</keyword>
<dbReference type="EMBL" id="SJZI01000008">
    <property type="protein sequence ID" value="TCJ17680.1"/>
    <property type="molecule type" value="Genomic_DNA"/>
</dbReference>
<dbReference type="OrthoDB" id="826619at2"/>
<reference evidence="2 3" key="1">
    <citation type="submission" date="2019-03" db="EMBL/GenBank/DDBJ databases">
        <authorList>
            <person name="Kim M.K.M."/>
        </authorList>
    </citation>
    <scope>NUCLEOTIDE SEQUENCE [LARGE SCALE GENOMIC DNA]</scope>
    <source>
        <strain evidence="2 3">17J68-12</strain>
    </source>
</reference>